<dbReference type="Proteomes" id="UP000001739">
    <property type="component" value="Chromosome 2"/>
</dbReference>
<dbReference type="HOGENOM" id="CLU_2680625_0_0_4"/>
<sequence length="74" mass="7879">MPLRCTRRAGICALTAGPLMRFPEDNARVLTVRADEVGNVAREITPGEPQLVVGTAQFESIVTVLVDPFAAAQA</sequence>
<reference evidence="1 2" key="1">
    <citation type="journal article" date="2011" name="J. Bacteriol.">
        <title>Complete genome sequence of the plant growth-promoting endophyte Burkholderia phytofirmans strain PsJN.</title>
        <authorList>
            <person name="Weilharter A."/>
            <person name="Mitter B."/>
            <person name="Shin M.V."/>
            <person name="Chain P.S."/>
            <person name="Nowak J."/>
            <person name="Sessitsch A."/>
        </authorList>
    </citation>
    <scope>NUCLEOTIDE SEQUENCE [LARGE SCALE GENOMIC DNA]</scope>
    <source>
        <strain evidence="2">DSM 17436 / LMG 22146 / PsJN</strain>
    </source>
</reference>
<name>B2TBQ6_PARPJ</name>
<organism evidence="1 2">
    <name type="scientific">Paraburkholderia phytofirmans (strain DSM 17436 / LMG 22146 / PsJN)</name>
    <name type="common">Burkholderia phytofirmans</name>
    <dbReference type="NCBI Taxonomy" id="398527"/>
    <lineage>
        <taxon>Bacteria</taxon>
        <taxon>Pseudomonadati</taxon>
        <taxon>Pseudomonadota</taxon>
        <taxon>Betaproteobacteria</taxon>
        <taxon>Burkholderiales</taxon>
        <taxon>Burkholderiaceae</taxon>
        <taxon>Paraburkholderia</taxon>
    </lineage>
</organism>
<gene>
    <name evidence="1" type="ordered locus">Bphyt_5349</name>
</gene>
<accession>B2TBQ6</accession>
<dbReference type="AlphaFoldDB" id="B2TBQ6"/>
<proteinExistence type="predicted"/>
<dbReference type="EMBL" id="CP001053">
    <property type="protein sequence ID" value="ACD19708.1"/>
    <property type="molecule type" value="Genomic_DNA"/>
</dbReference>
<dbReference type="STRING" id="398527.Bphyt_5349"/>
<evidence type="ECO:0000313" key="2">
    <source>
        <dbReference type="Proteomes" id="UP000001739"/>
    </source>
</evidence>
<protein>
    <submittedName>
        <fullName evidence="1">Uncharacterized protein</fullName>
    </submittedName>
</protein>
<dbReference type="KEGG" id="bpy:Bphyt_5349"/>
<evidence type="ECO:0000313" key="1">
    <source>
        <dbReference type="EMBL" id="ACD19708.1"/>
    </source>
</evidence>